<sequence length="242" mass="27543">ANGAKSGGYNGGFLSSPEQAELADYGKERLNAHEVGIKSWWPAQGVRFNWAAFYYDYNDQQVFMNQPSESVQKPPVQLLENVGDSVIYGLEVEIDYQATDAVSMRFALGYIPHAEFEEFVDPLGNSLTDNRLPFTSKWNVSAGVEHRIELAGNPLTTQLLVDYQSEYYFDQNQNPYAMQDGYSLVNGNIRYQLDNLSLVFWGKNLFNTEYSNLKFDLSSFLGMLEDFKGEGRRYGLDVSYQF</sequence>
<evidence type="ECO:0000313" key="11">
    <source>
        <dbReference type="EMBL" id="KKL90042.1"/>
    </source>
</evidence>
<reference evidence="11" key="1">
    <citation type="journal article" date="2015" name="Nature">
        <title>Complex archaea that bridge the gap between prokaryotes and eukaryotes.</title>
        <authorList>
            <person name="Spang A."/>
            <person name="Saw J.H."/>
            <person name="Jorgensen S.L."/>
            <person name="Zaremba-Niedzwiedzka K."/>
            <person name="Martijn J."/>
            <person name="Lind A.E."/>
            <person name="van Eijk R."/>
            <person name="Schleper C."/>
            <person name="Guy L."/>
            <person name="Ettema T.J."/>
        </authorList>
    </citation>
    <scope>NUCLEOTIDE SEQUENCE</scope>
</reference>
<evidence type="ECO:0000256" key="9">
    <source>
        <dbReference type="ARBA" id="ARBA00023237"/>
    </source>
</evidence>
<keyword evidence="7" id="KW-0798">TonB box</keyword>
<evidence type="ECO:0000256" key="8">
    <source>
        <dbReference type="ARBA" id="ARBA00023136"/>
    </source>
</evidence>
<evidence type="ECO:0000256" key="6">
    <source>
        <dbReference type="ARBA" id="ARBA00023065"/>
    </source>
</evidence>
<dbReference type="PANTHER" id="PTHR32552:SF81">
    <property type="entry name" value="TONB-DEPENDENT OUTER MEMBRANE RECEPTOR"/>
    <property type="match status" value="1"/>
</dbReference>
<keyword evidence="9" id="KW-0998">Cell outer membrane</keyword>
<evidence type="ECO:0000256" key="4">
    <source>
        <dbReference type="ARBA" id="ARBA00022692"/>
    </source>
</evidence>
<evidence type="ECO:0000259" key="10">
    <source>
        <dbReference type="Pfam" id="PF00593"/>
    </source>
</evidence>
<dbReference type="SUPFAM" id="SSF56935">
    <property type="entry name" value="Porins"/>
    <property type="match status" value="1"/>
</dbReference>
<keyword evidence="6" id="KW-0406">Ion transport</keyword>
<name>A0A0F9ISB5_9ZZZZ</name>
<keyword evidence="8" id="KW-0472">Membrane</keyword>
<comment type="subcellular location">
    <subcellularLocation>
        <location evidence="1">Cell outer membrane</location>
        <topology evidence="1">Multi-pass membrane protein</topology>
    </subcellularLocation>
</comment>
<dbReference type="Pfam" id="PF00593">
    <property type="entry name" value="TonB_dep_Rec_b-barrel"/>
    <property type="match status" value="1"/>
</dbReference>
<dbReference type="PANTHER" id="PTHR32552">
    <property type="entry name" value="FERRICHROME IRON RECEPTOR-RELATED"/>
    <property type="match status" value="1"/>
</dbReference>
<feature type="domain" description="TonB-dependent receptor-like beta-barrel" evidence="10">
    <location>
        <begin position="27"/>
        <end position="205"/>
    </location>
</feature>
<dbReference type="GO" id="GO:0006826">
    <property type="term" value="P:iron ion transport"/>
    <property type="evidence" value="ECO:0007669"/>
    <property type="project" value="UniProtKB-KW"/>
</dbReference>
<keyword evidence="2" id="KW-0813">Transport</keyword>
<protein>
    <recommendedName>
        <fullName evidence="10">TonB-dependent receptor-like beta-barrel domain-containing protein</fullName>
    </recommendedName>
</protein>
<dbReference type="EMBL" id="LAZR01020122">
    <property type="protein sequence ID" value="KKL90042.1"/>
    <property type="molecule type" value="Genomic_DNA"/>
</dbReference>
<keyword evidence="3" id="KW-0410">Iron transport</keyword>
<gene>
    <name evidence="11" type="ORF">LCGC14_1908660</name>
</gene>
<dbReference type="AlphaFoldDB" id="A0A0F9ISB5"/>
<evidence type="ECO:0000256" key="7">
    <source>
        <dbReference type="ARBA" id="ARBA00023077"/>
    </source>
</evidence>
<feature type="non-terminal residue" evidence="11">
    <location>
        <position position="1"/>
    </location>
</feature>
<proteinExistence type="predicted"/>
<dbReference type="PROSITE" id="PS52016">
    <property type="entry name" value="TONB_DEPENDENT_REC_3"/>
    <property type="match status" value="1"/>
</dbReference>
<keyword evidence="4" id="KW-0812">Transmembrane</keyword>
<evidence type="ECO:0000256" key="5">
    <source>
        <dbReference type="ARBA" id="ARBA00023004"/>
    </source>
</evidence>
<accession>A0A0F9ISB5</accession>
<dbReference type="InterPro" id="IPR000531">
    <property type="entry name" value="Beta-barrel_TonB"/>
</dbReference>
<evidence type="ECO:0000256" key="2">
    <source>
        <dbReference type="ARBA" id="ARBA00022448"/>
    </source>
</evidence>
<comment type="caution">
    <text evidence="11">The sequence shown here is derived from an EMBL/GenBank/DDBJ whole genome shotgun (WGS) entry which is preliminary data.</text>
</comment>
<evidence type="ECO:0000256" key="3">
    <source>
        <dbReference type="ARBA" id="ARBA00022496"/>
    </source>
</evidence>
<dbReference type="InterPro" id="IPR039426">
    <property type="entry name" value="TonB-dep_rcpt-like"/>
</dbReference>
<evidence type="ECO:0000256" key="1">
    <source>
        <dbReference type="ARBA" id="ARBA00004571"/>
    </source>
</evidence>
<dbReference type="GO" id="GO:0009279">
    <property type="term" value="C:cell outer membrane"/>
    <property type="evidence" value="ECO:0007669"/>
    <property type="project" value="UniProtKB-SubCell"/>
</dbReference>
<organism evidence="11">
    <name type="scientific">marine sediment metagenome</name>
    <dbReference type="NCBI Taxonomy" id="412755"/>
    <lineage>
        <taxon>unclassified sequences</taxon>
        <taxon>metagenomes</taxon>
        <taxon>ecological metagenomes</taxon>
    </lineage>
</organism>
<dbReference type="Gene3D" id="2.40.170.20">
    <property type="entry name" value="TonB-dependent receptor, beta-barrel domain"/>
    <property type="match status" value="1"/>
</dbReference>
<keyword evidence="5" id="KW-0408">Iron</keyword>
<dbReference type="InterPro" id="IPR036942">
    <property type="entry name" value="Beta-barrel_TonB_sf"/>
</dbReference>